<proteinExistence type="predicted"/>
<dbReference type="RefSeq" id="XP_024694996.1">
    <property type="nucleotide sequence ID" value="XM_024835823.1"/>
</dbReference>
<dbReference type="AlphaFoldDB" id="A0A2I1D943"/>
<evidence type="ECO:0000313" key="3">
    <source>
        <dbReference type="Proteomes" id="UP000234254"/>
    </source>
</evidence>
<keyword evidence="3" id="KW-1185">Reference proteome</keyword>
<dbReference type="PANTHER" id="PTHR28054">
    <property type="entry name" value="RNA POLYMERASE I-SPECIFIC TRANSCRIPTION INITIATION FACTOR RRN10"/>
    <property type="match status" value="1"/>
</dbReference>
<dbReference type="VEuPathDB" id="FungiDB:P168DRAFT_279841"/>
<dbReference type="InterPro" id="IPR022793">
    <property type="entry name" value="Rrn10"/>
</dbReference>
<dbReference type="EMBL" id="MSFM01000003">
    <property type="protein sequence ID" value="PKY06402.1"/>
    <property type="molecule type" value="Genomic_DNA"/>
</dbReference>
<name>A0A2I1D943_ASPC2</name>
<reference evidence="2" key="1">
    <citation type="submission" date="2016-12" db="EMBL/GenBank/DDBJ databases">
        <title>The genomes of Aspergillus section Nigri reveals drivers in fungal speciation.</title>
        <authorList>
            <consortium name="DOE Joint Genome Institute"/>
            <person name="Vesth T.C."/>
            <person name="Nybo J."/>
            <person name="Theobald S."/>
            <person name="Brandl J."/>
            <person name="Frisvad J.C."/>
            <person name="Nielsen K.F."/>
            <person name="Lyhne E.K."/>
            <person name="Kogle M.E."/>
            <person name="Kuo A."/>
            <person name="Riley R."/>
            <person name="Clum A."/>
            <person name="Nolan M."/>
            <person name="Lipzen A."/>
            <person name="Salamov A."/>
            <person name="Henrissat B."/>
            <person name="Wiebenga A."/>
            <person name="De vries R.P."/>
            <person name="Grigoriev I.V."/>
            <person name="Mortensen U.H."/>
            <person name="Andersen M.R."/>
            <person name="Baker S.E."/>
        </authorList>
    </citation>
    <scope>NUCLEOTIDE SEQUENCE</scope>
    <source>
        <strain evidence="2">IBT 28561</strain>
    </source>
</reference>
<comment type="caution">
    <text evidence="2">The sequence shown here is derived from an EMBL/GenBank/DDBJ whole genome shotgun (WGS) entry which is preliminary data.</text>
</comment>
<protein>
    <submittedName>
        <fullName evidence="2">Uncharacterized protein</fullName>
    </submittedName>
</protein>
<dbReference type="OrthoDB" id="2565191at2759"/>
<evidence type="ECO:0000313" key="2">
    <source>
        <dbReference type="EMBL" id="PKY06402.1"/>
    </source>
</evidence>
<sequence length="239" mass="26811">MPVGKSLALSQNSFVEPPTREFELEESASPTHARPKRQANLYDAVAGRVNAHGFIPSFPHASKYRDTASSNRCPVRPEEVLFRRQNAPDRYEETDFYFAHETLPSDRPLPSSDLLEALHTYAADFYDSAVPDRGRLDIQSLDETALLATGILLEEMAKESLGETGDMVLVEGEEILSDDDLPPARLRSLRRKRSRSRVGSILPSSGDDLDSVVRRRRSKKRRLAREASTTDFEPEGARI</sequence>
<dbReference type="Proteomes" id="UP000234254">
    <property type="component" value="Unassembled WGS sequence"/>
</dbReference>
<dbReference type="PANTHER" id="PTHR28054:SF1">
    <property type="entry name" value="RNA POLYMERASE I-SPECIFIC TRANSCRIPTION INITIATION FACTOR RRN10"/>
    <property type="match status" value="1"/>
</dbReference>
<accession>A0A2I1D943</accession>
<dbReference type="GeneID" id="36543347"/>
<dbReference type="GO" id="GO:0006360">
    <property type="term" value="P:transcription by RNA polymerase I"/>
    <property type="evidence" value="ECO:0007669"/>
    <property type="project" value="InterPro"/>
</dbReference>
<feature type="region of interest" description="Disordered" evidence="1">
    <location>
        <begin position="197"/>
        <end position="239"/>
    </location>
</feature>
<evidence type="ECO:0000256" key="1">
    <source>
        <dbReference type="SAM" id="MobiDB-lite"/>
    </source>
</evidence>
<feature type="compositionally biased region" description="Basic residues" evidence="1">
    <location>
        <begin position="214"/>
        <end position="223"/>
    </location>
</feature>
<organism evidence="2 3">
    <name type="scientific">Aspergillus campestris (strain IBT 28561)</name>
    <dbReference type="NCBI Taxonomy" id="1392248"/>
    <lineage>
        <taxon>Eukaryota</taxon>
        <taxon>Fungi</taxon>
        <taxon>Dikarya</taxon>
        <taxon>Ascomycota</taxon>
        <taxon>Pezizomycotina</taxon>
        <taxon>Eurotiomycetes</taxon>
        <taxon>Eurotiomycetidae</taxon>
        <taxon>Eurotiales</taxon>
        <taxon>Aspergillaceae</taxon>
        <taxon>Aspergillus</taxon>
        <taxon>Aspergillus subgen. Circumdati</taxon>
    </lineage>
</organism>
<gene>
    <name evidence="2" type="ORF">P168DRAFT_279841</name>
</gene>
<feature type="region of interest" description="Disordered" evidence="1">
    <location>
        <begin position="1"/>
        <end position="36"/>
    </location>
</feature>